<accession>A0AAE0T6Q4</accession>
<dbReference type="PANTHER" id="PTHR40036">
    <property type="entry name" value="MACROCIN O-METHYLTRANSFERASE"/>
    <property type="match status" value="1"/>
</dbReference>
<dbReference type="EMBL" id="JAEAOA010000085">
    <property type="protein sequence ID" value="KAK3604792.1"/>
    <property type="molecule type" value="Genomic_DNA"/>
</dbReference>
<dbReference type="InterPro" id="IPR029063">
    <property type="entry name" value="SAM-dependent_MTases_sf"/>
</dbReference>
<dbReference type="Proteomes" id="UP001195483">
    <property type="component" value="Unassembled WGS sequence"/>
</dbReference>
<organism evidence="1 2">
    <name type="scientific">Potamilus streckersoni</name>
    <dbReference type="NCBI Taxonomy" id="2493646"/>
    <lineage>
        <taxon>Eukaryota</taxon>
        <taxon>Metazoa</taxon>
        <taxon>Spiralia</taxon>
        <taxon>Lophotrochozoa</taxon>
        <taxon>Mollusca</taxon>
        <taxon>Bivalvia</taxon>
        <taxon>Autobranchia</taxon>
        <taxon>Heteroconchia</taxon>
        <taxon>Palaeoheterodonta</taxon>
        <taxon>Unionida</taxon>
        <taxon>Unionoidea</taxon>
        <taxon>Unionidae</taxon>
        <taxon>Ambleminae</taxon>
        <taxon>Lampsilini</taxon>
        <taxon>Potamilus</taxon>
    </lineage>
</organism>
<evidence type="ECO:0008006" key="3">
    <source>
        <dbReference type="Google" id="ProtNLM"/>
    </source>
</evidence>
<protein>
    <recommendedName>
        <fullName evidence="3">Methyltransferase</fullName>
    </recommendedName>
</protein>
<dbReference type="InterPro" id="IPR008884">
    <property type="entry name" value="TylF_MeTrfase"/>
</dbReference>
<dbReference type="AlphaFoldDB" id="A0AAE0T6Q4"/>
<reference evidence="1" key="2">
    <citation type="journal article" date="2021" name="Genome Biol. Evol.">
        <title>Developing a high-quality reference genome for a parasitic bivalve with doubly uniparental inheritance (Bivalvia: Unionida).</title>
        <authorList>
            <person name="Smith C.H."/>
        </authorList>
    </citation>
    <scope>NUCLEOTIDE SEQUENCE</scope>
    <source>
        <strain evidence="1">CHS0354</strain>
        <tissue evidence="1">Mantle</tissue>
    </source>
</reference>
<dbReference type="PANTHER" id="PTHR40036:SF1">
    <property type="entry name" value="MACROCIN O-METHYLTRANSFERASE"/>
    <property type="match status" value="1"/>
</dbReference>
<proteinExistence type="predicted"/>
<dbReference type="Pfam" id="PF05711">
    <property type="entry name" value="TylF"/>
    <property type="match status" value="1"/>
</dbReference>
<sequence length="223" mass="25232">MRYSYQIVVPAATYAPWLRDNEFLTLFKQVKKNSLVNFYQAYELWSLVEQLEKVNGDVLEVGVWRGSSSIVMGSKLKQLCSEKHVYACDTFEGVVKSDASRDNFYKGGEHRDTSQAFVAQLVEAAGLTNVTLLKGVFPEETGHCIESRQFSLCHIDVDTYISARQVMDWVWQRLSAGGVIIFNDFGFPMTQGITALVNEYRRDSDKMVIHNLNGNGILVKVKV</sequence>
<keyword evidence="2" id="KW-1185">Reference proteome</keyword>
<gene>
    <name evidence="1" type="ORF">CHS0354_000450</name>
</gene>
<evidence type="ECO:0000313" key="2">
    <source>
        <dbReference type="Proteomes" id="UP001195483"/>
    </source>
</evidence>
<reference evidence="1" key="3">
    <citation type="submission" date="2023-05" db="EMBL/GenBank/DDBJ databases">
        <authorList>
            <person name="Smith C.H."/>
        </authorList>
    </citation>
    <scope>NUCLEOTIDE SEQUENCE</scope>
    <source>
        <strain evidence="1">CHS0354</strain>
        <tissue evidence="1">Mantle</tissue>
    </source>
</reference>
<name>A0AAE0T6Q4_9BIVA</name>
<evidence type="ECO:0000313" key="1">
    <source>
        <dbReference type="EMBL" id="KAK3604792.1"/>
    </source>
</evidence>
<reference evidence="1" key="1">
    <citation type="journal article" date="2021" name="Genome Biol. Evol.">
        <title>A High-Quality Reference Genome for a Parasitic Bivalve with Doubly Uniparental Inheritance (Bivalvia: Unionida).</title>
        <authorList>
            <person name="Smith C.H."/>
        </authorList>
    </citation>
    <scope>NUCLEOTIDE SEQUENCE</scope>
    <source>
        <strain evidence="1">CHS0354</strain>
    </source>
</reference>
<comment type="caution">
    <text evidence="1">The sequence shown here is derived from an EMBL/GenBank/DDBJ whole genome shotgun (WGS) entry which is preliminary data.</text>
</comment>
<dbReference type="Gene3D" id="3.40.50.150">
    <property type="entry name" value="Vaccinia Virus protein VP39"/>
    <property type="match status" value="1"/>
</dbReference>
<dbReference type="SUPFAM" id="SSF53335">
    <property type="entry name" value="S-adenosyl-L-methionine-dependent methyltransferases"/>
    <property type="match status" value="1"/>
</dbReference>